<evidence type="ECO:0000259" key="2">
    <source>
        <dbReference type="Pfam" id="PF10021"/>
    </source>
</evidence>
<evidence type="ECO:0000256" key="1">
    <source>
        <dbReference type="SAM" id="MobiDB-lite"/>
    </source>
</evidence>
<dbReference type="EMBL" id="HBGT01003060">
    <property type="protein sequence ID" value="CAD9385523.1"/>
    <property type="molecule type" value="Transcribed_RNA"/>
</dbReference>
<protein>
    <recommendedName>
        <fullName evidence="2">Microbial-type PARG catalytic domain-containing protein</fullName>
    </recommendedName>
</protein>
<sequence>MAPLTKITDADTFKVTQVGAGFGSSGPRQLRWRDFGRTLPASPSPTSRNPNDIRNMALFRCLEQLERASPDATYHRRAAANLERWAAERELRLGSAAGGVPGEVPGAAADAADAAAEESGDGGAANGAPKVCSVIVSSGDWGEVTARMTKEYGTTFASLNMANAYGPGGGYHMGMVAQEENMFRRTDCHFSLDRAHDMTPNERYTKAHTDLINAVGGRVYLDTQRPRVCIAGPEDRSRVDLGYQLLPESEVFSFYELRAAAVDLRHPSMHYDHEETVRRAGAILDTLIQGDVKHVVLSAFGCGAFQNPASFVAQAFRTALTQPYKPPANSNSTAAESVHRSTETETETLSTRAESLEVVAFAIFDAGYGPDNHAPFAREFASWDEDHGIGDGTAAGEEASAKRAKANAAEEAQEATGRHASLLGSAVLHKASLLQMGVPRHIVEAAAQQEGVDMQAVDDACTKRSSEAGGTGSTAGGGGELRQPGAA</sequence>
<reference evidence="3" key="1">
    <citation type="submission" date="2021-01" db="EMBL/GenBank/DDBJ databases">
        <authorList>
            <person name="Corre E."/>
            <person name="Pelletier E."/>
            <person name="Niang G."/>
            <person name="Scheremetjew M."/>
            <person name="Finn R."/>
            <person name="Kale V."/>
            <person name="Holt S."/>
            <person name="Cochrane G."/>
            <person name="Meng A."/>
            <person name="Brown T."/>
            <person name="Cohen L."/>
        </authorList>
    </citation>
    <scope>NUCLEOTIDE SEQUENCE</scope>
    <source>
        <strain evidence="3">RCC1693</strain>
    </source>
</reference>
<dbReference type="PANTHER" id="PTHR35596">
    <property type="entry name" value="DUF2263 DOMAIN-CONTAINING PROTEIN"/>
    <property type="match status" value="1"/>
</dbReference>
<feature type="domain" description="Microbial-type PARG catalytic" evidence="2">
    <location>
        <begin position="134"/>
        <end position="206"/>
    </location>
</feature>
<dbReference type="InterPro" id="IPR019261">
    <property type="entry name" value="PARG_cat_microbial"/>
</dbReference>
<proteinExistence type="predicted"/>
<organism evidence="3">
    <name type="scientific">Florenciella parvula</name>
    <dbReference type="NCBI Taxonomy" id="236787"/>
    <lineage>
        <taxon>Eukaryota</taxon>
        <taxon>Sar</taxon>
        <taxon>Stramenopiles</taxon>
        <taxon>Ochrophyta</taxon>
        <taxon>Dictyochophyceae</taxon>
        <taxon>Florenciellales</taxon>
        <taxon>Florenciella</taxon>
    </lineage>
</organism>
<dbReference type="InterPro" id="IPR043472">
    <property type="entry name" value="Macro_dom-like"/>
</dbReference>
<gene>
    <name evidence="3" type="ORF">FPAR1323_LOCUS1696</name>
</gene>
<feature type="region of interest" description="Disordered" evidence="1">
    <location>
        <begin position="323"/>
        <end position="351"/>
    </location>
</feature>
<feature type="compositionally biased region" description="Gly residues" evidence="1">
    <location>
        <begin position="469"/>
        <end position="480"/>
    </location>
</feature>
<dbReference type="Pfam" id="PF10021">
    <property type="entry name" value="PARG_cat_microb"/>
    <property type="match status" value="1"/>
</dbReference>
<name>A0A7S2FC68_9STRA</name>
<dbReference type="Gene3D" id="3.40.220.10">
    <property type="entry name" value="Leucine Aminopeptidase, subunit E, domain 1"/>
    <property type="match status" value="1"/>
</dbReference>
<feature type="region of interest" description="Disordered" evidence="1">
    <location>
        <begin position="457"/>
        <end position="487"/>
    </location>
</feature>
<accession>A0A7S2FC68</accession>
<dbReference type="AlphaFoldDB" id="A0A7S2FC68"/>
<dbReference type="PANTHER" id="PTHR35596:SF1">
    <property type="entry name" value="MICROBIAL-TYPE PARG CATALYTIC DOMAIN-CONTAINING PROTEIN"/>
    <property type="match status" value="1"/>
</dbReference>
<evidence type="ECO:0000313" key="3">
    <source>
        <dbReference type="EMBL" id="CAD9385523.1"/>
    </source>
</evidence>